<sequence>MSPESLTIGQTNGQTIRKYLKEVLADQAGTEPGDFDVWKAGQFSESGAEKPPVQETKNWNEPPSEWLVALKTTVTPRGWNDLFSLAALGATEIGGIWGNTASGLLMIMNSISLLVREGRTMKQIKTSVREKIEAAKNIDGNQIDRNSLIQEIFTGTGLTEKEVAKGLKLTGKRELKYFAKKVYRKQTAFGKLFSEQESVQHLSSKEKLLAFSAGIAGVAALEGAKSLSKILALIPLPFLSSAGSIFISRLLMRYALPNVIVYAGKRAFYGKEANLDSKKTEKAREWTRLSLQVMSTAFTTLITAGYGIGAGVVGWHFAVDQLNQVISNVEAATSTQPVIPSVTAQPEKSAAAPAVITPLPTSTGTAASPTEAPPTATPIPVTETPSATPTETATATLEATAIPFVGWQPGVVPNDALLDQADTAGLMLDQTGGGVELNIGGKTFNLFRFDLDQKENDITPEVWAIENAEGNWQPVIWEKSDGNFGFD</sequence>
<feature type="region of interest" description="Disordered" evidence="1">
    <location>
        <begin position="357"/>
        <end position="388"/>
    </location>
</feature>
<proteinExistence type="predicted"/>
<organism evidence="3 4">
    <name type="scientific">Candidatus Beckwithbacteria bacterium CG22_combo_CG10-13_8_21_14_all_01_47_9</name>
    <dbReference type="NCBI Taxonomy" id="1974496"/>
    <lineage>
        <taxon>Bacteria</taxon>
        <taxon>Candidatus Beckwithiibacteriota</taxon>
    </lineage>
</organism>
<feature type="transmembrane region" description="Helical" evidence="2">
    <location>
        <begin position="96"/>
        <end position="115"/>
    </location>
</feature>
<feature type="compositionally biased region" description="Low complexity" evidence="1">
    <location>
        <begin position="378"/>
        <end position="388"/>
    </location>
</feature>
<evidence type="ECO:0000256" key="1">
    <source>
        <dbReference type="SAM" id="MobiDB-lite"/>
    </source>
</evidence>
<gene>
    <name evidence="3" type="ORF">COW80_04390</name>
</gene>
<evidence type="ECO:0000313" key="4">
    <source>
        <dbReference type="Proteomes" id="UP000229981"/>
    </source>
</evidence>
<accession>A0A2H0DZT8</accession>
<dbReference type="Proteomes" id="UP000229981">
    <property type="component" value="Unassembled WGS sequence"/>
</dbReference>
<evidence type="ECO:0000256" key="2">
    <source>
        <dbReference type="SAM" id="Phobius"/>
    </source>
</evidence>
<feature type="non-terminal residue" evidence="3">
    <location>
        <position position="487"/>
    </location>
</feature>
<keyword evidence="2" id="KW-0472">Membrane</keyword>
<dbReference type="AlphaFoldDB" id="A0A2H0DZT8"/>
<feature type="transmembrane region" description="Helical" evidence="2">
    <location>
        <begin position="230"/>
        <end position="252"/>
    </location>
</feature>
<reference evidence="3 4" key="1">
    <citation type="submission" date="2017-09" db="EMBL/GenBank/DDBJ databases">
        <title>Depth-based differentiation of microbial function through sediment-hosted aquifers and enrichment of novel symbionts in the deep terrestrial subsurface.</title>
        <authorList>
            <person name="Probst A.J."/>
            <person name="Ladd B."/>
            <person name="Jarett J.K."/>
            <person name="Geller-Mcgrath D.E."/>
            <person name="Sieber C.M."/>
            <person name="Emerson J.B."/>
            <person name="Anantharaman K."/>
            <person name="Thomas B.C."/>
            <person name="Malmstrom R."/>
            <person name="Stieglmeier M."/>
            <person name="Klingl A."/>
            <person name="Woyke T."/>
            <person name="Ryan C.M."/>
            <person name="Banfield J.F."/>
        </authorList>
    </citation>
    <scope>NUCLEOTIDE SEQUENCE [LARGE SCALE GENOMIC DNA]</scope>
    <source>
        <strain evidence="3">CG22_combo_CG10-13_8_21_14_all_01_47_9</strain>
    </source>
</reference>
<name>A0A2H0DZT8_9BACT</name>
<evidence type="ECO:0000313" key="3">
    <source>
        <dbReference type="EMBL" id="PIP87704.1"/>
    </source>
</evidence>
<dbReference type="EMBL" id="PCTU01000110">
    <property type="protein sequence ID" value="PIP87704.1"/>
    <property type="molecule type" value="Genomic_DNA"/>
</dbReference>
<keyword evidence="2" id="KW-0812">Transmembrane</keyword>
<feature type="compositionally biased region" description="Low complexity" evidence="1">
    <location>
        <begin position="357"/>
        <end position="370"/>
    </location>
</feature>
<protein>
    <submittedName>
        <fullName evidence="3">Uncharacterized protein</fullName>
    </submittedName>
</protein>
<keyword evidence="2" id="KW-1133">Transmembrane helix</keyword>
<comment type="caution">
    <text evidence="3">The sequence shown here is derived from an EMBL/GenBank/DDBJ whole genome shotgun (WGS) entry which is preliminary data.</text>
</comment>
<feature type="transmembrane region" description="Helical" evidence="2">
    <location>
        <begin position="289"/>
        <end position="318"/>
    </location>
</feature>